<comment type="caution">
    <text evidence="1">The sequence shown here is derived from an EMBL/GenBank/DDBJ whole genome shotgun (WGS) entry which is preliminary data.</text>
</comment>
<reference evidence="1" key="1">
    <citation type="submission" date="2018-11" db="EMBL/GenBank/DDBJ databases">
        <authorList>
            <consortium name="Pathogen Informatics"/>
        </authorList>
    </citation>
    <scope>NUCLEOTIDE SEQUENCE</scope>
</reference>
<sequence>MNPPRRPGLTGWLFVCLAGCRHTHNPLTIPALFTVMTSQPVALARLGQITFLSPVASDGGTNSTRWCLHDPVDWALTCRPEGNIVSGSPLQPYLASLSLSLFLSLSLPLSQPVYVSGRQRGEIHVLPPFRLAFAVFSNDSTHCRYSHPHTPSAHRVCVCVCGWVGECMLPDQLAGSMYCLGKACSCDPDRLTRTGRVWTEEVFQSDEALSILPAPSQTHAQTHKCLNMCLQMEQKTNTIRMA</sequence>
<name>A0A3S5B2F3_9PLAT</name>
<proteinExistence type="predicted"/>
<keyword evidence="2" id="KW-1185">Reference proteome</keyword>
<evidence type="ECO:0000313" key="1">
    <source>
        <dbReference type="EMBL" id="VEL38430.1"/>
    </source>
</evidence>
<evidence type="ECO:0000313" key="2">
    <source>
        <dbReference type="Proteomes" id="UP000784294"/>
    </source>
</evidence>
<dbReference type="Proteomes" id="UP000784294">
    <property type="component" value="Unassembled WGS sequence"/>
</dbReference>
<accession>A0A3S5B2F3</accession>
<dbReference type="AlphaFoldDB" id="A0A3S5B2F3"/>
<protein>
    <submittedName>
        <fullName evidence="1">Uncharacterized protein</fullName>
    </submittedName>
</protein>
<dbReference type="EMBL" id="CAAALY010257920">
    <property type="protein sequence ID" value="VEL38430.1"/>
    <property type="molecule type" value="Genomic_DNA"/>
</dbReference>
<gene>
    <name evidence="1" type="ORF">PXEA_LOCUS31870</name>
</gene>
<organism evidence="1 2">
    <name type="scientific">Protopolystoma xenopodis</name>
    <dbReference type="NCBI Taxonomy" id="117903"/>
    <lineage>
        <taxon>Eukaryota</taxon>
        <taxon>Metazoa</taxon>
        <taxon>Spiralia</taxon>
        <taxon>Lophotrochozoa</taxon>
        <taxon>Platyhelminthes</taxon>
        <taxon>Monogenea</taxon>
        <taxon>Polyopisthocotylea</taxon>
        <taxon>Polystomatidea</taxon>
        <taxon>Polystomatidae</taxon>
        <taxon>Protopolystoma</taxon>
    </lineage>
</organism>